<organism evidence="1">
    <name type="scientific">Neisseria gonorrhoeae</name>
    <dbReference type="NCBI Taxonomy" id="485"/>
    <lineage>
        <taxon>Bacteria</taxon>
        <taxon>Pseudomonadati</taxon>
        <taxon>Pseudomonadota</taxon>
        <taxon>Betaproteobacteria</taxon>
        <taxon>Neisseriales</taxon>
        <taxon>Neisseriaceae</taxon>
        <taxon>Neisseria</taxon>
    </lineage>
</organism>
<dbReference type="Pfam" id="PF10712">
    <property type="entry name" value="NAD-GH"/>
    <property type="match status" value="1"/>
</dbReference>
<dbReference type="AlphaFoldDB" id="A0A378VW77"/>
<gene>
    <name evidence="1" type="ORF">NCTC11421_01407</name>
</gene>
<evidence type="ECO:0000313" key="1">
    <source>
        <dbReference type="EMBL" id="SUA21379.1"/>
    </source>
</evidence>
<accession>A0A378VW77</accession>
<name>A0A378VW77_NEIGO</name>
<sequence length="138" mass="15575">MVKSCARAVGMVELRGMIFPPSRRRFPNRATRGNVQQQPFAVGFVACEDVCLYGCAERDDFVGIEVVQRGLSEKGGDCLLDVRHTGRTADHNHAFDFVFTDTGIFQRLFDRLERFHHQMLRQVVELGATDACVDCHTV</sequence>
<protein>
    <submittedName>
        <fullName evidence="1">NAD-specific glutamate dehydrogenase</fullName>
    </submittedName>
</protein>
<proteinExistence type="predicted"/>
<reference evidence="1" key="1">
    <citation type="submission" date="2018-06" db="EMBL/GenBank/DDBJ databases">
        <authorList>
            <consortium name="Pathogen Informatics"/>
            <person name="Doyle S."/>
        </authorList>
    </citation>
    <scope>NUCLEOTIDE SEQUENCE [LARGE SCALE GENOMIC DNA]</scope>
    <source>
        <strain evidence="1">NCTC11421</strain>
    </source>
</reference>
<dbReference type="EMBL" id="UGRI01000001">
    <property type="protein sequence ID" value="SUA21379.1"/>
    <property type="molecule type" value="Genomic_DNA"/>
</dbReference>
<dbReference type="InterPro" id="IPR019651">
    <property type="entry name" value="Glutamate_DH_NAD-spec"/>
</dbReference>